<protein>
    <submittedName>
        <fullName evidence="1">Uncharacterized protein</fullName>
    </submittedName>
</protein>
<dbReference type="RefSeq" id="WP_307355701.1">
    <property type="nucleotide sequence ID" value="NZ_BAAACJ010000001.1"/>
</dbReference>
<dbReference type="EMBL" id="JAUSWN010000011">
    <property type="protein sequence ID" value="MDQ0479744.1"/>
    <property type="molecule type" value="Genomic_DNA"/>
</dbReference>
<keyword evidence="2" id="KW-1185">Reference proteome</keyword>
<dbReference type="Proteomes" id="UP001224418">
    <property type="component" value="Unassembled WGS sequence"/>
</dbReference>
<name>A0ABU0JRQ9_HATLI</name>
<reference evidence="1 2" key="1">
    <citation type="submission" date="2023-07" db="EMBL/GenBank/DDBJ databases">
        <title>Genomic Encyclopedia of Type Strains, Phase IV (KMG-IV): sequencing the most valuable type-strain genomes for metagenomic binning, comparative biology and taxonomic classification.</title>
        <authorList>
            <person name="Goeker M."/>
        </authorList>
    </citation>
    <scope>NUCLEOTIDE SEQUENCE [LARGE SCALE GENOMIC DNA]</scope>
    <source>
        <strain evidence="1 2">DSM 1400</strain>
    </source>
</reference>
<gene>
    <name evidence="1" type="ORF">QOZ93_001486</name>
</gene>
<comment type="caution">
    <text evidence="1">The sequence shown here is derived from an EMBL/GenBank/DDBJ whole genome shotgun (WGS) entry which is preliminary data.</text>
</comment>
<accession>A0ABU0JRQ9</accession>
<proteinExistence type="predicted"/>
<organism evidence="1 2">
    <name type="scientific">Hathewaya limosa</name>
    <name type="common">Clostridium limosum</name>
    <dbReference type="NCBI Taxonomy" id="1536"/>
    <lineage>
        <taxon>Bacteria</taxon>
        <taxon>Bacillati</taxon>
        <taxon>Bacillota</taxon>
        <taxon>Clostridia</taxon>
        <taxon>Eubacteriales</taxon>
        <taxon>Clostridiaceae</taxon>
        <taxon>Hathewaya</taxon>
    </lineage>
</organism>
<sequence>MNNKEMILNLLNEMKKQITQLNSKRYDNHKEMLSKFVNSIK</sequence>
<evidence type="ECO:0000313" key="1">
    <source>
        <dbReference type="EMBL" id="MDQ0479744.1"/>
    </source>
</evidence>
<evidence type="ECO:0000313" key="2">
    <source>
        <dbReference type="Proteomes" id="UP001224418"/>
    </source>
</evidence>